<dbReference type="FunCoup" id="A0A5J5F0B0">
    <property type="interactions" value="262"/>
</dbReference>
<comment type="similarity">
    <text evidence="1">Belongs to the AB hydrolase superfamily. AB hydrolase 4 family.</text>
</comment>
<dbReference type="EMBL" id="VXIS01000063">
    <property type="protein sequence ID" value="KAA8908943.1"/>
    <property type="molecule type" value="Genomic_DNA"/>
</dbReference>
<dbReference type="PANTHER" id="PTHR10794">
    <property type="entry name" value="ABHYDROLASE DOMAIN-CONTAINING PROTEIN"/>
    <property type="match status" value="1"/>
</dbReference>
<organism evidence="6 7">
    <name type="scientific">Sphaerosporella brunnea</name>
    <dbReference type="NCBI Taxonomy" id="1250544"/>
    <lineage>
        <taxon>Eukaryota</taxon>
        <taxon>Fungi</taxon>
        <taxon>Dikarya</taxon>
        <taxon>Ascomycota</taxon>
        <taxon>Pezizomycotina</taxon>
        <taxon>Pezizomycetes</taxon>
        <taxon>Pezizales</taxon>
        <taxon>Pyronemataceae</taxon>
        <taxon>Sphaerosporella</taxon>
    </lineage>
</organism>
<dbReference type="InterPro" id="IPR050960">
    <property type="entry name" value="AB_hydrolase_4_sf"/>
</dbReference>
<reference evidence="6 7" key="1">
    <citation type="submission" date="2019-09" db="EMBL/GenBank/DDBJ databases">
        <title>Draft genome of the ectomycorrhizal ascomycete Sphaerosporella brunnea.</title>
        <authorList>
            <consortium name="DOE Joint Genome Institute"/>
            <person name="Benucci G.M."/>
            <person name="Marozzi G."/>
            <person name="Antonielli L."/>
            <person name="Sanchez S."/>
            <person name="Marco P."/>
            <person name="Wang X."/>
            <person name="Falini L.B."/>
            <person name="Barry K."/>
            <person name="Haridas S."/>
            <person name="Lipzen A."/>
            <person name="Labutti K."/>
            <person name="Grigoriev I.V."/>
            <person name="Murat C."/>
            <person name="Martin F."/>
            <person name="Albertini E."/>
            <person name="Donnini D."/>
            <person name="Bonito G."/>
        </authorList>
    </citation>
    <scope>NUCLEOTIDE SEQUENCE [LARGE SCALE GENOMIC DNA]</scope>
    <source>
        <strain evidence="6 7">Sb_GMNB300</strain>
    </source>
</reference>
<dbReference type="InterPro" id="IPR012020">
    <property type="entry name" value="ABHD4"/>
</dbReference>
<keyword evidence="2" id="KW-0719">Serine esterase</keyword>
<sequence>MPFFNSSAPTLHHASKTVRLRTRSTDTPIQLSTFAAPLIPHFHANPLLFNGHLQTFWTAAKPHDPFVVHYARRHFTHPVDGGHFAVDFVVPEFPASQASGDLPERTRHMLPTEEEALGAEDNRPMLVALHGLSGGSHEVCVVNARGCAKSTITSKQLFNARWTSDVREVVKYLRRVFPNRPLYGIGFSLGANILTNYLGEEGAECELCAAVVCSNPWDLMINHKALMRSWLGREIYSKVMGTNMRALFEQHFEQLVKDDRIDVEAVRRGRHLHEFDRDLTAKVFGYQTVGEYYRDASSTDSLLKVRVPLLVLHARDDPIAVDEAVPYDEAAANPYVFMAVTDGGGHLSWFESDGGRWFAKPICNFLTAFESDVVGVLPAVDWSEPVIEGAAEGNGHFDASQSKKTI</sequence>
<dbReference type="SUPFAM" id="SSF53474">
    <property type="entry name" value="alpha/beta-Hydrolases"/>
    <property type="match status" value="1"/>
</dbReference>
<evidence type="ECO:0000256" key="3">
    <source>
        <dbReference type="ARBA" id="ARBA00022801"/>
    </source>
</evidence>
<dbReference type="PROSITE" id="PS00723">
    <property type="entry name" value="POLYPRENYL_SYNTHASE_1"/>
    <property type="match status" value="1"/>
</dbReference>
<dbReference type="GO" id="GO:0008126">
    <property type="term" value="F:acetylesterase activity"/>
    <property type="evidence" value="ECO:0007669"/>
    <property type="project" value="TreeGrafter"/>
</dbReference>
<dbReference type="PIRSF" id="PIRSF005211">
    <property type="entry name" value="Ab_hydro_YheT"/>
    <property type="match status" value="1"/>
</dbReference>
<dbReference type="InterPro" id="IPR029058">
    <property type="entry name" value="AB_hydrolase_fold"/>
</dbReference>
<comment type="caution">
    <text evidence="6">The sequence shown here is derived from an EMBL/GenBank/DDBJ whole genome shotgun (WGS) entry which is preliminary data.</text>
</comment>
<dbReference type="GO" id="GO:0051792">
    <property type="term" value="P:medium-chain fatty acid biosynthetic process"/>
    <property type="evidence" value="ECO:0007669"/>
    <property type="project" value="TreeGrafter"/>
</dbReference>
<keyword evidence="7" id="KW-1185">Reference proteome</keyword>
<dbReference type="GO" id="GO:0051793">
    <property type="term" value="P:medium-chain fatty acid catabolic process"/>
    <property type="evidence" value="ECO:0007669"/>
    <property type="project" value="TreeGrafter"/>
</dbReference>
<evidence type="ECO:0000256" key="4">
    <source>
        <dbReference type="PIRSR" id="PIRSR005211-1"/>
    </source>
</evidence>
<evidence type="ECO:0000259" key="5">
    <source>
        <dbReference type="Pfam" id="PF00561"/>
    </source>
</evidence>
<dbReference type="AlphaFoldDB" id="A0A5J5F0B0"/>
<keyword evidence="3 6" id="KW-0378">Hydrolase</keyword>
<dbReference type="PROSITE" id="PS01133">
    <property type="entry name" value="UPF0017"/>
    <property type="match status" value="1"/>
</dbReference>
<gene>
    <name evidence="6" type="ORF">FN846DRAFT_643508</name>
</gene>
<dbReference type="Pfam" id="PF00561">
    <property type="entry name" value="Abhydrolase_1"/>
    <property type="match status" value="1"/>
</dbReference>
<protein>
    <submittedName>
        <fullName evidence="6">Alpha/Beta hydrolase protein</fullName>
    </submittedName>
</protein>
<dbReference type="GO" id="GO:0047372">
    <property type="term" value="F:monoacylglycerol lipase activity"/>
    <property type="evidence" value="ECO:0007669"/>
    <property type="project" value="TreeGrafter"/>
</dbReference>
<dbReference type="Proteomes" id="UP000326924">
    <property type="component" value="Unassembled WGS sequence"/>
</dbReference>
<dbReference type="Gene3D" id="3.40.50.1820">
    <property type="entry name" value="alpha/beta hydrolase"/>
    <property type="match status" value="1"/>
</dbReference>
<evidence type="ECO:0000313" key="6">
    <source>
        <dbReference type="EMBL" id="KAA8908943.1"/>
    </source>
</evidence>
<name>A0A5J5F0B0_9PEZI</name>
<evidence type="ECO:0000256" key="1">
    <source>
        <dbReference type="ARBA" id="ARBA00010884"/>
    </source>
</evidence>
<feature type="active site" description="Charge relay system" evidence="4">
    <location>
        <position position="188"/>
    </location>
</feature>
<dbReference type="PANTHER" id="PTHR10794:SF63">
    <property type="entry name" value="ALPHA_BETA HYDROLASE 1, ISOFORM A"/>
    <property type="match status" value="1"/>
</dbReference>
<dbReference type="InterPro" id="IPR033749">
    <property type="entry name" value="Polyprenyl_synt_CS"/>
</dbReference>
<evidence type="ECO:0000256" key="2">
    <source>
        <dbReference type="ARBA" id="ARBA00022487"/>
    </source>
</evidence>
<feature type="active site" description="Charge relay system" evidence="4">
    <location>
        <position position="346"/>
    </location>
</feature>
<dbReference type="OrthoDB" id="5954035at2759"/>
<dbReference type="InterPro" id="IPR000073">
    <property type="entry name" value="AB_hydrolase_1"/>
</dbReference>
<evidence type="ECO:0000313" key="7">
    <source>
        <dbReference type="Proteomes" id="UP000326924"/>
    </source>
</evidence>
<dbReference type="InParanoid" id="A0A5J5F0B0"/>
<proteinExistence type="inferred from homology"/>
<feature type="domain" description="AB hydrolase-1" evidence="5">
    <location>
        <begin position="137"/>
        <end position="351"/>
    </location>
</feature>
<accession>A0A5J5F0B0</accession>
<feature type="active site" description="Charge relay system" evidence="4">
    <location>
        <position position="317"/>
    </location>
</feature>
<dbReference type="InterPro" id="IPR000952">
    <property type="entry name" value="AB_hydrolase_4_CS"/>
</dbReference>